<keyword evidence="7" id="KW-1185">Reference proteome</keyword>
<dbReference type="PANTHER" id="PTHR42988">
    <property type="entry name" value="PHOSPHOHYDROLASE"/>
    <property type="match status" value="1"/>
</dbReference>
<dbReference type="EMBL" id="BMOV01000004">
    <property type="protein sequence ID" value="GGO10551.1"/>
    <property type="molecule type" value="Genomic_DNA"/>
</dbReference>
<name>A0ABQ2LDH6_9PROT</name>
<keyword evidence="3" id="KW-0408">Iron</keyword>
<dbReference type="Gene3D" id="3.60.21.10">
    <property type="match status" value="1"/>
</dbReference>
<keyword evidence="1" id="KW-0479">Metal-binding</keyword>
<accession>A0ABQ2LDH6</accession>
<reference evidence="7" key="1">
    <citation type="journal article" date="2019" name="Int. J. Syst. Evol. Microbiol.">
        <title>The Global Catalogue of Microorganisms (GCM) 10K type strain sequencing project: providing services to taxonomists for standard genome sequencing and annotation.</title>
        <authorList>
            <consortium name="The Broad Institute Genomics Platform"/>
            <consortium name="The Broad Institute Genome Sequencing Center for Infectious Disease"/>
            <person name="Wu L."/>
            <person name="Ma J."/>
        </authorList>
    </citation>
    <scope>NUCLEOTIDE SEQUENCE [LARGE SCALE GENOMIC DNA]</scope>
    <source>
        <strain evidence="7">JCM 17843</strain>
    </source>
</reference>
<dbReference type="InterPro" id="IPR050884">
    <property type="entry name" value="CNP_phosphodiesterase-III"/>
</dbReference>
<comment type="similarity">
    <text evidence="4">Belongs to the cyclic nucleotide phosphodiesterase class-III family.</text>
</comment>
<keyword evidence="2" id="KW-0378">Hydrolase</keyword>
<dbReference type="InterPro" id="IPR004843">
    <property type="entry name" value="Calcineurin-like_PHP"/>
</dbReference>
<dbReference type="Pfam" id="PF00149">
    <property type="entry name" value="Metallophos"/>
    <property type="match status" value="1"/>
</dbReference>
<dbReference type="InterPro" id="IPR029052">
    <property type="entry name" value="Metallo-depent_PP-like"/>
</dbReference>
<gene>
    <name evidence="6" type="ORF">GCM10007972_13460</name>
</gene>
<feature type="domain" description="Calcineurin-like phosphoesterase" evidence="5">
    <location>
        <begin position="3"/>
        <end position="230"/>
    </location>
</feature>
<evidence type="ECO:0000256" key="2">
    <source>
        <dbReference type="ARBA" id="ARBA00022801"/>
    </source>
</evidence>
<dbReference type="RefSeq" id="WP_150005379.1">
    <property type="nucleotide sequence ID" value="NZ_BMOV01000004.1"/>
</dbReference>
<dbReference type="PANTHER" id="PTHR42988:SF2">
    <property type="entry name" value="CYCLIC NUCLEOTIDE PHOSPHODIESTERASE CBUA0032-RELATED"/>
    <property type="match status" value="1"/>
</dbReference>
<protein>
    <submittedName>
        <fullName evidence="6">Metallophosphatase</fullName>
    </submittedName>
</protein>
<evidence type="ECO:0000259" key="5">
    <source>
        <dbReference type="Pfam" id="PF00149"/>
    </source>
</evidence>
<comment type="caution">
    <text evidence="6">The sequence shown here is derived from an EMBL/GenBank/DDBJ whole genome shotgun (WGS) entry which is preliminary data.</text>
</comment>
<organism evidence="6 7">
    <name type="scientific">Iodidimonas muriae</name>
    <dbReference type="NCBI Taxonomy" id="261467"/>
    <lineage>
        <taxon>Bacteria</taxon>
        <taxon>Pseudomonadati</taxon>
        <taxon>Pseudomonadota</taxon>
        <taxon>Alphaproteobacteria</taxon>
        <taxon>Iodidimonadales</taxon>
        <taxon>Iodidimonadaceae</taxon>
        <taxon>Iodidimonas</taxon>
    </lineage>
</organism>
<evidence type="ECO:0000313" key="7">
    <source>
        <dbReference type="Proteomes" id="UP000602381"/>
    </source>
</evidence>
<dbReference type="SUPFAM" id="SSF56300">
    <property type="entry name" value="Metallo-dependent phosphatases"/>
    <property type="match status" value="1"/>
</dbReference>
<dbReference type="Proteomes" id="UP000602381">
    <property type="component" value="Unassembled WGS sequence"/>
</dbReference>
<evidence type="ECO:0000256" key="4">
    <source>
        <dbReference type="ARBA" id="ARBA00025742"/>
    </source>
</evidence>
<sequence length="310" mass="33846">MFTLAHISDLHFPPLPPASAKELLSKRILGYLSWHRKRKHEHCAIVLEALLDDLKAHPTDHICVTGDLTNIALPQEFKTAQNWLERLGKAEDISVIPGNHDAYVKGALEHGMENWRQWMTSDAGAPDQLCHPQIFPFVRRRDGVSIIGTSTAVATLPALASGRLGEDQRDALEALLQAEHKAGQFTIILIHHPPQPGAENPRKALSDGVPFRKMIARTGAGLILHGHTHRALVSQIDGPHGPVPVLGCGSSSSIGSHKGPGHYYRIQLNPKTPSAGIKVESRHFDATKTRFFPAKSLTLMQDSHAAPSHG</sequence>
<proteinExistence type="inferred from homology"/>
<evidence type="ECO:0000256" key="3">
    <source>
        <dbReference type="ARBA" id="ARBA00023004"/>
    </source>
</evidence>
<evidence type="ECO:0000256" key="1">
    <source>
        <dbReference type="ARBA" id="ARBA00022723"/>
    </source>
</evidence>
<evidence type="ECO:0000313" key="6">
    <source>
        <dbReference type="EMBL" id="GGO10551.1"/>
    </source>
</evidence>